<feature type="region of interest" description="Disordered" evidence="1">
    <location>
        <begin position="1"/>
        <end position="25"/>
    </location>
</feature>
<evidence type="ECO:0000313" key="3">
    <source>
        <dbReference type="Proteomes" id="UP000217199"/>
    </source>
</evidence>
<dbReference type="OrthoDB" id="3171382at2759"/>
<reference evidence="2 3" key="1">
    <citation type="journal article" date="2017" name="Mol. Ecol.">
        <title>Comparative and population genomic landscape of Phellinus noxius: A hypervariable fungus causing root rot in trees.</title>
        <authorList>
            <person name="Chung C.L."/>
            <person name="Lee T.J."/>
            <person name="Akiba M."/>
            <person name="Lee H.H."/>
            <person name="Kuo T.H."/>
            <person name="Liu D."/>
            <person name="Ke H.M."/>
            <person name="Yokoi T."/>
            <person name="Roa M.B."/>
            <person name="Lu M.J."/>
            <person name="Chang Y.Y."/>
            <person name="Ann P.J."/>
            <person name="Tsai J.N."/>
            <person name="Chen C.Y."/>
            <person name="Tzean S.S."/>
            <person name="Ota Y."/>
            <person name="Hattori T."/>
            <person name="Sahashi N."/>
            <person name="Liou R.F."/>
            <person name="Kikuchi T."/>
            <person name="Tsai I.J."/>
        </authorList>
    </citation>
    <scope>NUCLEOTIDE SEQUENCE [LARGE SCALE GENOMIC DNA]</scope>
    <source>
        <strain evidence="2 3">FFPRI411160</strain>
    </source>
</reference>
<organism evidence="2 3">
    <name type="scientific">Pyrrhoderma noxium</name>
    <dbReference type="NCBI Taxonomy" id="2282107"/>
    <lineage>
        <taxon>Eukaryota</taxon>
        <taxon>Fungi</taxon>
        <taxon>Dikarya</taxon>
        <taxon>Basidiomycota</taxon>
        <taxon>Agaricomycotina</taxon>
        <taxon>Agaricomycetes</taxon>
        <taxon>Hymenochaetales</taxon>
        <taxon>Hymenochaetaceae</taxon>
        <taxon>Pyrrhoderma</taxon>
    </lineage>
</organism>
<dbReference type="STRING" id="2282107.A0A286UX60"/>
<feature type="compositionally biased region" description="Polar residues" evidence="1">
    <location>
        <begin position="259"/>
        <end position="272"/>
    </location>
</feature>
<feature type="compositionally biased region" description="Low complexity" evidence="1">
    <location>
        <begin position="280"/>
        <end position="289"/>
    </location>
</feature>
<keyword evidence="3" id="KW-1185">Reference proteome</keyword>
<gene>
    <name evidence="2" type="ORF">PNOK_0121600</name>
</gene>
<dbReference type="EMBL" id="NBII01000001">
    <property type="protein sequence ID" value="PAV24148.1"/>
    <property type="molecule type" value="Genomic_DNA"/>
</dbReference>
<dbReference type="Proteomes" id="UP000217199">
    <property type="component" value="Unassembled WGS sequence"/>
</dbReference>
<feature type="compositionally biased region" description="Polar residues" evidence="1">
    <location>
        <begin position="159"/>
        <end position="180"/>
    </location>
</feature>
<feature type="region of interest" description="Disordered" evidence="1">
    <location>
        <begin position="109"/>
        <end position="188"/>
    </location>
</feature>
<proteinExistence type="predicted"/>
<feature type="compositionally biased region" description="Acidic residues" evidence="1">
    <location>
        <begin position="141"/>
        <end position="158"/>
    </location>
</feature>
<evidence type="ECO:0000313" key="2">
    <source>
        <dbReference type="EMBL" id="PAV24148.1"/>
    </source>
</evidence>
<name>A0A286UX60_9AGAM</name>
<feature type="region of interest" description="Disordered" evidence="1">
    <location>
        <begin position="233"/>
        <end position="300"/>
    </location>
</feature>
<dbReference type="AlphaFoldDB" id="A0A286UX60"/>
<feature type="compositionally biased region" description="Basic and acidic residues" evidence="1">
    <location>
        <begin position="14"/>
        <end position="25"/>
    </location>
</feature>
<comment type="caution">
    <text evidence="2">The sequence shown here is derived from an EMBL/GenBank/DDBJ whole genome shotgun (WGS) entry which is preliminary data.</text>
</comment>
<protein>
    <submittedName>
        <fullName evidence="2">Uncharacterized protein</fullName>
    </submittedName>
</protein>
<feature type="compositionally biased region" description="Low complexity" evidence="1">
    <location>
        <begin position="233"/>
        <end position="243"/>
    </location>
</feature>
<dbReference type="InParanoid" id="A0A286UX60"/>
<evidence type="ECO:0000256" key="1">
    <source>
        <dbReference type="SAM" id="MobiDB-lite"/>
    </source>
</evidence>
<accession>A0A286UX60</accession>
<sequence>MVGVVDSPSSSPSAHEKEPENPPERWWKNVHFNPIQLRVPAQGKLSPKLDESCITLCNQTARGRTQGNEPTCYSFCIRRVFEHEVRQLTSHFSFDTALHNARQQQQLIGEGKLKKGELRYPLPPEGQPSKKPKKVVTISLLDDDEDDEYNNDDYDDPQESSSGGISPSQQATNSPQNINKTSEDKDKNKSNEVRYWKEGWYLWMTKSRWASQERIDLMMLDLDKQTQWLQAKEQEEQAWAEQQQQREKHRRQEEEESLKSGTPVSSHVQPSTFEEEAHNPDSINNNNNVPRPPYPTPSDTLLVRLPTTLPPSLTPFTPLTVYLALSSYTREKSERIQDQIFRPTGKVLGILRQSFENGNQRELARKAYELTKEGKPFLKKKPQKSTLAIPPPKVVKILANASEINKYQQTSTKIKKG</sequence>
<feature type="compositionally biased region" description="Basic and acidic residues" evidence="1">
    <location>
        <begin position="244"/>
        <end position="253"/>
    </location>
</feature>